<evidence type="ECO:0000313" key="2">
    <source>
        <dbReference type="Proteomes" id="UP000255163"/>
    </source>
</evidence>
<proteinExistence type="predicted"/>
<dbReference type="EMBL" id="UFYI01000007">
    <property type="protein sequence ID" value="STD22262.1"/>
    <property type="molecule type" value="Genomic_DNA"/>
</dbReference>
<dbReference type="EC" id="3.1.11.5" evidence="1"/>
<reference evidence="1 2" key="1">
    <citation type="submission" date="2018-06" db="EMBL/GenBank/DDBJ databases">
        <authorList>
            <consortium name="Pathogen Informatics"/>
            <person name="Doyle S."/>
        </authorList>
    </citation>
    <scope>NUCLEOTIDE SEQUENCE [LARGE SCALE GENOMIC DNA]</scope>
    <source>
        <strain evidence="1 2">NCTC12123</strain>
    </source>
</reference>
<organism evidence="1 2">
    <name type="scientific">Enterobacter asburiae</name>
    <dbReference type="NCBI Taxonomy" id="61645"/>
    <lineage>
        <taxon>Bacteria</taxon>
        <taxon>Pseudomonadati</taxon>
        <taxon>Pseudomonadota</taxon>
        <taxon>Gammaproteobacteria</taxon>
        <taxon>Enterobacterales</taxon>
        <taxon>Enterobacteriaceae</taxon>
        <taxon>Enterobacter</taxon>
        <taxon>Enterobacter cloacae complex</taxon>
    </lineage>
</organism>
<dbReference type="SUPFAM" id="SSF52980">
    <property type="entry name" value="Restriction endonuclease-like"/>
    <property type="match status" value="1"/>
</dbReference>
<evidence type="ECO:0000313" key="1">
    <source>
        <dbReference type="EMBL" id="STD22262.1"/>
    </source>
</evidence>
<dbReference type="Proteomes" id="UP000255163">
    <property type="component" value="Unassembled WGS sequence"/>
</dbReference>
<accession>A0A376FE95</accession>
<protein>
    <submittedName>
        <fullName evidence="1">Exodeoxyribonuclease V subunit gamma</fullName>
        <ecNumber evidence="1">3.1.11.5</ecNumber>
    </submittedName>
</protein>
<sequence length="63" mass="7609">MLTDEASLQKARSKFMQAYEGNMMVRGEGEDVWYQRLWRTLEPEYFEAITEEAQRYLLPLFKI</sequence>
<dbReference type="AlphaFoldDB" id="A0A376FE95"/>
<name>A0A376FE95_ENTAS</name>
<keyword evidence="1" id="KW-0378">Hydrolase</keyword>
<dbReference type="InterPro" id="IPR011335">
    <property type="entry name" value="Restrct_endonuc-II-like"/>
</dbReference>
<dbReference type="GO" id="GO:0008854">
    <property type="term" value="F:exodeoxyribonuclease V activity"/>
    <property type="evidence" value="ECO:0007669"/>
    <property type="project" value="UniProtKB-EC"/>
</dbReference>
<gene>
    <name evidence="1" type="primary">recC_1</name>
    <name evidence="1" type="ORF">NCTC12123_03190</name>
</gene>